<dbReference type="Pfam" id="PF00440">
    <property type="entry name" value="TetR_N"/>
    <property type="match status" value="1"/>
</dbReference>
<reference evidence="5 6" key="1">
    <citation type="submission" date="2019-10" db="EMBL/GenBank/DDBJ databases">
        <title>Draft Genome Assembly of Rhodococcus zopfii DSM44189.</title>
        <authorList>
            <person name="Sutton J.M."/>
            <person name="Akob D.M."/>
            <person name="Bushman T.J."/>
        </authorList>
    </citation>
    <scope>NUCLEOTIDE SEQUENCE [LARGE SCALE GENOMIC DNA]</scope>
    <source>
        <strain evidence="5 6">DSM 44189</strain>
    </source>
</reference>
<feature type="domain" description="MftR C-terminal" evidence="4">
    <location>
        <begin position="163"/>
        <end position="258"/>
    </location>
</feature>
<feature type="domain" description="HTH tetR-type" evidence="3">
    <location>
        <begin position="90"/>
        <end position="118"/>
    </location>
</feature>
<dbReference type="InterPro" id="IPR009057">
    <property type="entry name" value="Homeodomain-like_sf"/>
</dbReference>
<evidence type="ECO:0000259" key="4">
    <source>
        <dbReference type="Pfam" id="PF17754"/>
    </source>
</evidence>
<protein>
    <submittedName>
        <fullName evidence="5">TetR family transcriptional regulator</fullName>
    </submittedName>
</protein>
<proteinExistence type="predicted"/>
<name>A0ABU3WUQ7_9NOCA</name>
<dbReference type="Gene3D" id="1.10.357.10">
    <property type="entry name" value="Tetracycline Repressor, domain 2"/>
    <property type="match status" value="1"/>
</dbReference>
<dbReference type="EMBL" id="WBMO01000005">
    <property type="protein sequence ID" value="MDV2477733.1"/>
    <property type="molecule type" value="Genomic_DNA"/>
</dbReference>
<accession>A0ABU3WUQ7</accession>
<comment type="caution">
    <text evidence="5">The sequence shown here is derived from an EMBL/GenBank/DDBJ whole genome shotgun (WGS) entry which is preliminary data.</text>
</comment>
<keyword evidence="1" id="KW-0238">DNA-binding</keyword>
<sequence length="268" mass="29126">MYLLVPPGRRGREHSVAAARRAARGRPRPRGRGRIARHGAVALHYGGTDGWRNLVTDTAPKLSLRSRKRARTWTAIHSAAATAALTHDRLADVTIESIVTEADVSARTFFNYFASKEDAVLGLRAPAIDERTAAEFTLGANEDAVEKVTRLLFDVLQSSGPGAEQRERNTELICRHPELARRRIAHVDTAQSLVSDLVAEKLGESDRTVTDGVGSREAAQMLVLSAGAIIRFAMRSSIAEPGVDVEELVDRALAVFREVVGFRGGTGR</sequence>
<feature type="compositionally biased region" description="Basic residues" evidence="2">
    <location>
        <begin position="21"/>
        <end position="33"/>
    </location>
</feature>
<keyword evidence="6" id="KW-1185">Reference proteome</keyword>
<evidence type="ECO:0000256" key="2">
    <source>
        <dbReference type="SAM" id="MobiDB-lite"/>
    </source>
</evidence>
<evidence type="ECO:0000256" key="1">
    <source>
        <dbReference type="ARBA" id="ARBA00023125"/>
    </source>
</evidence>
<evidence type="ECO:0000313" key="5">
    <source>
        <dbReference type="EMBL" id="MDV2477733.1"/>
    </source>
</evidence>
<dbReference type="Proteomes" id="UP001275440">
    <property type="component" value="Unassembled WGS sequence"/>
</dbReference>
<organism evidence="5 6">
    <name type="scientific">Rhodococcus zopfii</name>
    <dbReference type="NCBI Taxonomy" id="43772"/>
    <lineage>
        <taxon>Bacteria</taxon>
        <taxon>Bacillati</taxon>
        <taxon>Actinomycetota</taxon>
        <taxon>Actinomycetes</taxon>
        <taxon>Mycobacteriales</taxon>
        <taxon>Nocardiaceae</taxon>
        <taxon>Rhodococcus</taxon>
    </lineage>
</organism>
<feature type="region of interest" description="Disordered" evidence="2">
    <location>
        <begin position="5"/>
        <end position="33"/>
    </location>
</feature>
<dbReference type="SUPFAM" id="SSF46689">
    <property type="entry name" value="Homeodomain-like"/>
    <property type="match status" value="1"/>
</dbReference>
<evidence type="ECO:0000259" key="3">
    <source>
        <dbReference type="Pfam" id="PF00440"/>
    </source>
</evidence>
<gene>
    <name evidence="5" type="ORF">F8M49_24375</name>
</gene>
<evidence type="ECO:0000313" key="6">
    <source>
        <dbReference type="Proteomes" id="UP001275440"/>
    </source>
</evidence>
<dbReference type="Pfam" id="PF17754">
    <property type="entry name" value="TetR_C_14"/>
    <property type="match status" value="1"/>
</dbReference>
<dbReference type="InterPro" id="IPR041347">
    <property type="entry name" value="MftR_C"/>
</dbReference>
<dbReference type="InterPro" id="IPR001647">
    <property type="entry name" value="HTH_TetR"/>
</dbReference>